<dbReference type="InterPro" id="IPR012340">
    <property type="entry name" value="NA-bd_OB-fold"/>
</dbReference>
<feature type="compositionally biased region" description="Low complexity" evidence="1">
    <location>
        <begin position="695"/>
        <end position="743"/>
    </location>
</feature>
<feature type="region of interest" description="Disordered" evidence="1">
    <location>
        <begin position="692"/>
        <end position="745"/>
    </location>
</feature>
<dbReference type="InterPro" id="IPR015525">
    <property type="entry name" value="BRCA2"/>
</dbReference>
<dbReference type="Pfam" id="PF09169">
    <property type="entry name" value="BRCA-2_helical"/>
    <property type="match status" value="1"/>
</dbReference>
<proteinExistence type="predicted"/>
<evidence type="ECO:0000259" key="3">
    <source>
        <dbReference type="Pfam" id="PF09169"/>
    </source>
</evidence>
<feature type="compositionally biased region" description="Low complexity" evidence="1">
    <location>
        <begin position="615"/>
        <end position="641"/>
    </location>
</feature>
<dbReference type="Proteomes" id="UP001150062">
    <property type="component" value="Unassembled WGS sequence"/>
</dbReference>
<organism evidence="4 5">
    <name type="scientific">Anaeramoeba flamelloides</name>
    <dbReference type="NCBI Taxonomy" id="1746091"/>
    <lineage>
        <taxon>Eukaryota</taxon>
        <taxon>Metamonada</taxon>
        <taxon>Anaeramoebidae</taxon>
        <taxon>Anaeramoeba</taxon>
    </lineage>
</organism>
<reference evidence="4" key="1">
    <citation type="submission" date="2022-08" db="EMBL/GenBank/DDBJ databases">
        <title>Novel sulfate-reducing endosymbionts in the free-living metamonad Anaeramoeba.</title>
        <authorList>
            <person name="Jerlstrom-Hultqvist J."/>
            <person name="Cepicka I."/>
            <person name="Gallot-Lavallee L."/>
            <person name="Salas-Leiva D."/>
            <person name="Curtis B.A."/>
            <person name="Zahonova K."/>
            <person name="Pipaliya S."/>
            <person name="Dacks J."/>
            <person name="Roger A.J."/>
        </authorList>
    </citation>
    <scope>NUCLEOTIDE SEQUENCE</scope>
    <source>
        <strain evidence="4">Schooner1</strain>
    </source>
</reference>
<dbReference type="InterPro" id="IPR036315">
    <property type="entry name" value="BRCA2_hlx_sf"/>
</dbReference>
<evidence type="ECO:0000313" key="5">
    <source>
        <dbReference type="Proteomes" id="UP001150062"/>
    </source>
</evidence>
<dbReference type="EMBL" id="JAOAOG010000345">
    <property type="protein sequence ID" value="KAJ6226266.1"/>
    <property type="molecule type" value="Genomic_DNA"/>
</dbReference>
<accession>A0ABQ8X180</accession>
<sequence length="1002" mass="115888">MSLVSQDHKQLPTRSYPNNYMMDRSTDNSDTYNRNEILLNEESTDLDRLTTRILQPQVRRKKRKWKQPRQVFKQKKTNGNNDRQDEEKKTNNNKNKHNSNSKQEESNSLKQTNPLFLNFNDQNFDLLFDEKQKNFLVKIKKLLIQKTKLKDYSKTELLKLGLPQKIIGLKRNNCLNFKFSFQELDLTNILELLKSTKNCVTNFTKQGIGFEEIQSRFILYILIVKTKEHPSNEWIKNHYQRIVYECAANLRLYPKQLLQLYQKKLYFTPLHILNKLKARYRKEFTEKKQSPLSQIIEDPSLLTKGIALEISSIQKQEQQSNIQKQVQQSTIQTMTETEMEDFFSIFDQFEQEKHNDLKKKNYSTLTTATAKITPTHTTKAKTTSTTTSSFSTSSQISSTLSSAATTLNSTDCTEKASNLQKYRIELTDGWYSIKALFDKHLLTLIDEGTLIEGSRLQILNPQLSGFDKVTSTLDCISSDICLSLSFNCTKIVNPRTKLGFSHPNQQLTPTSISLLKPNGGMVPCIDIIIQRKSPLWLSQKKYNSKLLLTDPIQRNKQLEMIFSTNQNHGTKNDENGGSVLNSMDTSFQKNESITDNTVKNTDKNENQIKKNIIIKNNNNNTNNNTQNCSDGDNNSNNSSIDIHIENDTNTKSNYQECNNSSTIISNSNINMSIIQNDNLVQNKNSEQNISKKNEQNVNNQNNNINNKSNTNNNVNMDFGINGDSVNNNNNKKENQITYNNNNNQKEWWDINNKTQNNDEEKNSIINQNNTGNSRCFFELEVIDYNNNSTKYRDDRAIHVWDDSIQLWKKLKEGSRVKIYNLDSRIYSGFNENPQTSFSTNNKTKIEILTENVNQNLFLPRVLTNLPSLMPFKNQLKSLNFIGVLIYYSKENSIYYLADENLILAKIHLSPDSDNFFINNSIVGSTIIIARDICPEKFEISTKVLTFETNKYSLLTSNNQIETHFLQRYTHLSNFFNSDLGNKHKLHLMGHVDCLETDFDEFF</sequence>
<dbReference type="InterPro" id="IPR015252">
    <property type="entry name" value="BRCA2_hlx"/>
</dbReference>
<evidence type="ECO:0000256" key="1">
    <source>
        <dbReference type="SAM" id="MobiDB-lite"/>
    </source>
</evidence>
<comment type="caution">
    <text evidence="4">The sequence shown here is derived from an EMBL/GenBank/DDBJ whole genome shotgun (WGS) entry which is preliminary data.</text>
</comment>
<feature type="domain" description="BRCA2 OB1" evidence="2">
    <location>
        <begin position="407"/>
        <end position="501"/>
    </location>
</feature>
<feature type="region of interest" description="Disordered" evidence="1">
    <location>
        <begin position="615"/>
        <end position="643"/>
    </location>
</feature>
<feature type="compositionally biased region" description="Basic residues" evidence="1">
    <location>
        <begin position="58"/>
        <end position="76"/>
    </location>
</feature>
<protein>
    <submittedName>
        <fullName evidence="4">Breast cancer type 2 susceptibility protein</fullName>
    </submittedName>
</protein>
<feature type="region of interest" description="Disordered" evidence="1">
    <location>
        <begin position="1"/>
        <end position="33"/>
    </location>
</feature>
<gene>
    <name evidence="4" type="ORF">M0813_10955</name>
</gene>
<dbReference type="Pfam" id="PF09103">
    <property type="entry name" value="BRCA-2_OB1"/>
    <property type="match status" value="1"/>
</dbReference>
<dbReference type="InterPro" id="IPR015187">
    <property type="entry name" value="BRCA2_OB_1"/>
</dbReference>
<dbReference type="SUPFAM" id="SSF81872">
    <property type="entry name" value="BRCA2 helical domain"/>
    <property type="match status" value="1"/>
</dbReference>
<evidence type="ECO:0000313" key="4">
    <source>
        <dbReference type="EMBL" id="KAJ6226266.1"/>
    </source>
</evidence>
<feature type="region of interest" description="Disordered" evidence="1">
    <location>
        <begin position="57"/>
        <end position="108"/>
    </location>
</feature>
<keyword evidence="5" id="KW-1185">Reference proteome</keyword>
<dbReference type="SUPFAM" id="SSF50249">
    <property type="entry name" value="Nucleic acid-binding proteins"/>
    <property type="match status" value="2"/>
</dbReference>
<dbReference type="PANTHER" id="PTHR11289">
    <property type="entry name" value="BREAST CANCER TYPE 2 SUSCEPTIBILITY PROTEIN BRCA2"/>
    <property type="match status" value="1"/>
</dbReference>
<dbReference type="PANTHER" id="PTHR11289:SF0">
    <property type="entry name" value="BREAST CANCER TYPE 2 SUSCEPTIBILITY PROTEIN"/>
    <property type="match status" value="1"/>
</dbReference>
<dbReference type="Gene3D" id="2.40.50.140">
    <property type="entry name" value="Nucleic acid-binding proteins"/>
    <property type="match status" value="3"/>
</dbReference>
<feature type="compositionally biased region" description="Basic and acidic residues" evidence="1">
    <location>
        <begin position="1"/>
        <end position="10"/>
    </location>
</feature>
<name>A0ABQ8X180_9EUKA</name>
<feature type="domain" description="Breast cancer type 2 susceptibility protein helical" evidence="3">
    <location>
        <begin position="122"/>
        <end position="283"/>
    </location>
</feature>
<evidence type="ECO:0000259" key="2">
    <source>
        <dbReference type="Pfam" id="PF09103"/>
    </source>
</evidence>